<dbReference type="STRING" id="243164.DET0882"/>
<dbReference type="EMBL" id="CP000027">
    <property type="protein sequence ID" value="AAW39840.1"/>
    <property type="molecule type" value="Genomic_DNA"/>
</dbReference>
<evidence type="ECO:0000313" key="2">
    <source>
        <dbReference type="EMBL" id="AAW39840.1"/>
    </source>
</evidence>
<dbReference type="InterPro" id="IPR041657">
    <property type="entry name" value="HTH_17"/>
</dbReference>
<dbReference type="GO" id="GO:0003677">
    <property type="term" value="F:DNA binding"/>
    <property type="evidence" value="ECO:0007669"/>
    <property type="project" value="InterPro"/>
</dbReference>
<dbReference type="NCBIfam" id="TIGR01764">
    <property type="entry name" value="excise"/>
    <property type="match status" value="1"/>
</dbReference>
<gene>
    <name evidence="2" type="ordered locus">DET0882</name>
</gene>
<dbReference type="HOGENOM" id="CLU_2698502_0_0_0"/>
<evidence type="ECO:0000313" key="3">
    <source>
        <dbReference type="Proteomes" id="UP000008289"/>
    </source>
</evidence>
<dbReference type="Pfam" id="PF12728">
    <property type="entry name" value="HTH_17"/>
    <property type="match status" value="1"/>
</dbReference>
<dbReference type="InterPro" id="IPR038148">
    <property type="entry name" value="Tn1545/Tn916_Xis"/>
</dbReference>
<evidence type="ECO:0000259" key="1">
    <source>
        <dbReference type="Pfam" id="PF12728"/>
    </source>
</evidence>
<sequence>MKTMNTVNPDTFSPDLLNGKRLCLSVPEAAKMLGLSKNFTYELVRQGAIPSIKLGKRILISRMQLEEILKRGNE</sequence>
<dbReference type="InParanoid" id="Q3Z841"/>
<dbReference type="Proteomes" id="UP000008289">
    <property type="component" value="Chromosome"/>
</dbReference>
<accession>Q3Z841</accession>
<dbReference type="eggNOG" id="COG3311">
    <property type="taxonomic scope" value="Bacteria"/>
</dbReference>
<reference evidence="2 3" key="1">
    <citation type="journal article" date="2005" name="Science">
        <title>Genome sequence of the PCE-dechlorinating bacterium Dehalococcoides ethenogenes.</title>
        <authorList>
            <person name="Seshadri R."/>
            <person name="Adrian L."/>
            <person name="Fouts D.E."/>
            <person name="Eisen J.A."/>
            <person name="Phillippy A.M."/>
            <person name="Methe B.A."/>
            <person name="Ward N.L."/>
            <person name="Nelson W.C."/>
            <person name="Deboy R.T."/>
            <person name="Khouri H.M."/>
            <person name="Kolonay J.F."/>
            <person name="Dodson R.J."/>
            <person name="Daugherty S.C."/>
            <person name="Brinkac L.M."/>
            <person name="Sullivan S.A."/>
            <person name="Madupu R."/>
            <person name="Nelson K.E."/>
            <person name="Kang K.H."/>
            <person name="Impraim M."/>
            <person name="Tran K."/>
            <person name="Robinson J.M."/>
            <person name="Forberger H.A."/>
            <person name="Fraser C.M."/>
            <person name="Zinder S.H."/>
            <person name="Heidelberg J.F."/>
        </authorList>
    </citation>
    <scope>NUCLEOTIDE SEQUENCE [LARGE SCALE GENOMIC DNA]</scope>
    <source>
        <strain evidence="3">ATCC BAA-2266 / KCTC 15142 / 195</strain>
    </source>
</reference>
<dbReference type="AlphaFoldDB" id="Q3Z841"/>
<name>Q3Z841_DEHM1</name>
<dbReference type="InterPro" id="IPR010093">
    <property type="entry name" value="SinI_DNA-bd"/>
</dbReference>
<dbReference type="KEGG" id="det:DET0882"/>
<dbReference type="Gene3D" id="3.90.105.50">
    <property type="match status" value="1"/>
</dbReference>
<feature type="domain" description="Helix-turn-helix" evidence="1">
    <location>
        <begin position="24"/>
        <end position="71"/>
    </location>
</feature>
<protein>
    <submittedName>
        <fullName evidence="2">DNA binding protein, excisionase family</fullName>
    </submittedName>
</protein>
<keyword evidence="3" id="KW-1185">Reference proteome</keyword>
<organism evidence="2 3">
    <name type="scientific">Dehalococcoides mccartyi (strain ATCC BAA-2266 / KCTC 15142 / 195)</name>
    <name type="common">Dehalococcoides ethenogenes (strain 195)</name>
    <dbReference type="NCBI Taxonomy" id="243164"/>
    <lineage>
        <taxon>Bacteria</taxon>
        <taxon>Bacillati</taxon>
        <taxon>Chloroflexota</taxon>
        <taxon>Dehalococcoidia</taxon>
        <taxon>Dehalococcoidales</taxon>
        <taxon>Dehalococcoidaceae</taxon>
        <taxon>Dehalococcoides</taxon>
    </lineage>
</organism>
<proteinExistence type="predicted"/>